<name>D2ZWA0_NEIM2</name>
<dbReference type="STRING" id="546266.NEIMUCOT_04893"/>
<proteinExistence type="predicted"/>
<accession>D2ZWA0</accession>
<evidence type="ECO:0000313" key="2">
    <source>
        <dbReference type="Proteomes" id="UP000003344"/>
    </source>
</evidence>
<evidence type="ECO:0000313" key="1">
    <source>
        <dbReference type="EMBL" id="EFC88514.1"/>
    </source>
</evidence>
<sequence>MGFRRPLHTKSKRPHASIPHTSYLVKQRLYACYGLLSLTMPLNPVEPELAASINFV</sequence>
<dbReference type="EMBL" id="ACDX02000007">
    <property type="protein sequence ID" value="EFC88514.1"/>
    <property type="molecule type" value="Genomic_DNA"/>
</dbReference>
<gene>
    <name evidence="1" type="ORF">NEIMUCOT_04893</name>
</gene>
<protein>
    <submittedName>
        <fullName evidence="1">Uncharacterized protein</fullName>
    </submittedName>
</protein>
<organism evidence="1 2">
    <name type="scientific">Neisseria mucosa (strain ATCC 25996 / DSM 4631 / NCTC 10774 / M26)</name>
    <dbReference type="NCBI Taxonomy" id="546266"/>
    <lineage>
        <taxon>Bacteria</taxon>
        <taxon>Pseudomonadati</taxon>
        <taxon>Pseudomonadota</taxon>
        <taxon>Betaproteobacteria</taxon>
        <taxon>Neisseriales</taxon>
        <taxon>Neisseriaceae</taxon>
        <taxon>Neisseria</taxon>
    </lineage>
</organism>
<dbReference type="Proteomes" id="UP000003344">
    <property type="component" value="Unassembled WGS sequence"/>
</dbReference>
<reference evidence="1 2" key="1">
    <citation type="submission" date="2009-10" db="EMBL/GenBank/DDBJ databases">
        <authorList>
            <person name="Weinstock G."/>
            <person name="Sodergren E."/>
            <person name="Clifton S."/>
            <person name="Fulton L."/>
            <person name="Fulton B."/>
            <person name="Courtney L."/>
            <person name="Fronick C."/>
            <person name="Harrison M."/>
            <person name="Strong C."/>
            <person name="Farmer C."/>
            <person name="Delahaunty K."/>
            <person name="Markovic C."/>
            <person name="Hall O."/>
            <person name="Minx P."/>
            <person name="Tomlinson C."/>
            <person name="Mitreva M."/>
            <person name="Nelson J."/>
            <person name="Hou S."/>
            <person name="Wollam A."/>
            <person name="Pepin K.H."/>
            <person name="Johnson M."/>
            <person name="Bhonagiri V."/>
            <person name="Nash W.E."/>
            <person name="Warren W."/>
            <person name="Chinwalla A."/>
            <person name="Mardis E.R."/>
            <person name="Wilson R.K."/>
        </authorList>
    </citation>
    <scope>NUCLEOTIDE SEQUENCE [LARGE SCALE GENOMIC DNA]</scope>
    <source>
        <strain evidence="2">ATCC 25996 / DSM 4631 / NCTC 10774 / M26</strain>
    </source>
</reference>
<comment type="caution">
    <text evidence="1">The sequence shown here is derived from an EMBL/GenBank/DDBJ whole genome shotgun (WGS) entry which is preliminary data.</text>
</comment>
<dbReference type="AlphaFoldDB" id="D2ZWA0"/>